<accession>A0A9W9YRL5</accession>
<organism evidence="2 3">
    <name type="scientific">Desmophyllum pertusum</name>
    <dbReference type="NCBI Taxonomy" id="174260"/>
    <lineage>
        <taxon>Eukaryota</taxon>
        <taxon>Metazoa</taxon>
        <taxon>Cnidaria</taxon>
        <taxon>Anthozoa</taxon>
        <taxon>Hexacorallia</taxon>
        <taxon>Scleractinia</taxon>
        <taxon>Caryophylliina</taxon>
        <taxon>Caryophylliidae</taxon>
        <taxon>Desmophyllum</taxon>
    </lineage>
</organism>
<dbReference type="EMBL" id="MU827305">
    <property type="protein sequence ID" value="KAJ7363695.1"/>
    <property type="molecule type" value="Genomic_DNA"/>
</dbReference>
<evidence type="ECO:0000313" key="3">
    <source>
        <dbReference type="Proteomes" id="UP001163046"/>
    </source>
</evidence>
<feature type="region of interest" description="Disordered" evidence="1">
    <location>
        <begin position="174"/>
        <end position="242"/>
    </location>
</feature>
<feature type="region of interest" description="Disordered" evidence="1">
    <location>
        <begin position="1"/>
        <end position="41"/>
    </location>
</feature>
<dbReference type="AlphaFoldDB" id="A0A9W9YRL5"/>
<evidence type="ECO:0000313" key="2">
    <source>
        <dbReference type="EMBL" id="KAJ7363695.1"/>
    </source>
</evidence>
<reference evidence="2" key="1">
    <citation type="submission" date="2023-01" db="EMBL/GenBank/DDBJ databases">
        <title>Genome assembly of the deep-sea coral Lophelia pertusa.</title>
        <authorList>
            <person name="Herrera S."/>
            <person name="Cordes E."/>
        </authorList>
    </citation>
    <scope>NUCLEOTIDE SEQUENCE</scope>
    <source>
        <strain evidence="2">USNM1676648</strain>
        <tissue evidence="2">Polyp</tissue>
    </source>
</reference>
<comment type="caution">
    <text evidence="2">The sequence shown here is derived from an EMBL/GenBank/DDBJ whole genome shotgun (WGS) entry which is preliminary data.</text>
</comment>
<name>A0A9W9YRL5_9CNID</name>
<evidence type="ECO:0000256" key="1">
    <source>
        <dbReference type="SAM" id="MobiDB-lite"/>
    </source>
</evidence>
<proteinExistence type="predicted"/>
<feature type="compositionally biased region" description="Low complexity" evidence="1">
    <location>
        <begin position="176"/>
        <end position="185"/>
    </location>
</feature>
<feature type="compositionally biased region" description="Basic and acidic residues" evidence="1">
    <location>
        <begin position="1"/>
        <end position="30"/>
    </location>
</feature>
<feature type="region of interest" description="Disordered" evidence="1">
    <location>
        <begin position="98"/>
        <end position="126"/>
    </location>
</feature>
<gene>
    <name evidence="2" type="ORF">OS493_009858</name>
</gene>
<sequence>MALRTRFESSKSEQIRPAFPEKQDKQEQNNRVKMHPSWVRKTPKWCSEQRLKNVMAQNKKEEGVLQQKLGQLHREESQVWREHNSEIWKTAQALNARKRVPSGAEDSAKLRSRRNSLPPFTGPTLMNTRRRHSVAYPPMAGIEKESERYGKEEKEDILSEIDNDFKFLSVAFGTRPSPTITPTSSHGVKLPEIKSSSAQGSRSDFKSVLMRRRHSDVTTLRRLHVENRRSSLASRPGPSEGL</sequence>
<dbReference type="OrthoDB" id="5969171at2759"/>
<protein>
    <submittedName>
        <fullName evidence="2">Uncharacterized protein</fullName>
    </submittedName>
</protein>
<keyword evidence="3" id="KW-1185">Reference proteome</keyword>
<dbReference type="Proteomes" id="UP001163046">
    <property type="component" value="Unassembled WGS sequence"/>
</dbReference>